<organism evidence="1 2">
    <name type="scientific">Coprococcus eutactus</name>
    <dbReference type="NCBI Taxonomy" id="33043"/>
    <lineage>
        <taxon>Bacteria</taxon>
        <taxon>Bacillati</taxon>
        <taxon>Bacillota</taxon>
        <taxon>Clostridia</taxon>
        <taxon>Lachnospirales</taxon>
        <taxon>Lachnospiraceae</taxon>
        <taxon>Coprococcus</taxon>
    </lineage>
</organism>
<sequence length="124" mass="14529">MRYSFTEKTSHRQQETAYMLYMIIGSYFHRCSCRSKALEENLFLYYKELQEKKQVEKERQIIKVSEGVLKDNIVDLAEMNAEAVISKVNDLYILSFYTGFERVVVTVDEKGCYEISLGRDELAA</sequence>
<proteinExistence type="predicted"/>
<dbReference type="GeneID" id="92833545"/>
<name>A0A3R5WJ53_9FIRM</name>
<protein>
    <submittedName>
        <fullName evidence="1">Uncharacterized protein</fullName>
    </submittedName>
</protein>
<gene>
    <name evidence="1" type="ORF">DWX94_10220</name>
</gene>
<accession>A0A3R5WJ53</accession>
<evidence type="ECO:0000313" key="2">
    <source>
        <dbReference type="Proteomes" id="UP000283295"/>
    </source>
</evidence>
<reference evidence="1 2" key="1">
    <citation type="submission" date="2018-08" db="EMBL/GenBank/DDBJ databases">
        <title>A genome reference for cultivated species of the human gut microbiota.</title>
        <authorList>
            <person name="Zou Y."/>
            <person name="Xue W."/>
            <person name="Luo G."/>
        </authorList>
    </citation>
    <scope>NUCLEOTIDE SEQUENCE [LARGE SCALE GENOMIC DNA]</scope>
    <source>
        <strain evidence="1 2">AF22-21</strain>
    </source>
</reference>
<dbReference type="OrthoDB" id="2086343at2"/>
<dbReference type="Proteomes" id="UP000283295">
    <property type="component" value="Unassembled WGS sequence"/>
</dbReference>
<comment type="caution">
    <text evidence="1">The sequence shown here is derived from an EMBL/GenBank/DDBJ whole genome shotgun (WGS) entry which is preliminary data.</text>
</comment>
<dbReference type="AlphaFoldDB" id="A0A3R5WJ53"/>
<dbReference type="EMBL" id="QRVK01000027">
    <property type="protein sequence ID" value="RGS40523.1"/>
    <property type="molecule type" value="Genomic_DNA"/>
</dbReference>
<evidence type="ECO:0000313" key="1">
    <source>
        <dbReference type="EMBL" id="RGS40523.1"/>
    </source>
</evidence>
<dbReference type="RefSeq" id="WP_004852796.1">
    <property type="nucleotide sequence ID" value="NZ_CP102278.1"/>
</dbReference>